<feature type="transmembrane region" description="Helical" evidence="13">
    <location>
        <begin position="6"/>
        <end position="26"/>
    </location>
</feature>
<comment type="similarity">
    <text evidence="2 12">Belongs to the ATPase protein 8 family.</text>
</comment>
<evidence type="ECO:0000256" key="2">
    <source>
        <dbReference type="ARBA" id="ARBA00008892"/>
    </source>
</evidence>
<evidence type="ECO:0000256" key="3">
    <source>
        <dbReference type="ARBA" id="ARBA00011291"/>
    </source>
</evidence>
<keyword evidence="6 12" id="KW-0812">Transmembrane</keyword>
<evidence type="ECO:0000313" key="14">
    <source>
        <dbReference type="EMBL" id="AII41660.1"/>
    </source>
</evidence>
<keyword evidence="7 12" id="KW-0375">Hydrogen ion transport</keyword>
<evidence type="ECO:0000256" key="11">
    <source>
        <dbReference type="ARBA" id="ARBA00023136"/>
    </source>
</evidence>
<proteinExistence type="inferred from homology"/>
<dbReference type="GO" id="GO:0031966">
    <property type="term" value="C:mitochondrial membrane"/>
    <property type="evidence" value="ECO:0007669"/>
    <property type="project" value="UniProtKB-SubCell"/>
</dbReference>
<dbReference type="GO" id="GO:0015986">
    <property type="term" value="P:proton motive force-driven ATP synthesis"/>
    <property type="evidence" value="ECO:0007669"/>
    <property type="project" value="InterPro"/>
</dbReference>
<dbReference type="Pfam" id="PF00895">
    <property type="entry name" value="ATP-synt_8"/>
    <property type="match status" value="1"/>
</dbReference>
<evidence type="ECO:0000256" key="7">
    <source>
        <dbReference type="ARBA" id="ARBA00022781"/>
    </source>
</evidence>
<dbReference type="InterPro" id="IPR001421">
    <property type="entry name" value="ATP8_metazoa"/>
</dbReference>
<dbReference type="GO" id="GO:0045259">
    <property type="term" value="C:proton-transporting ATP synthase complex"/>
    <property type="evidence" value="ECO:0007669"/>
    <property type="project" value="UniProtKB-KW"/>
</dbReference>
<keyword evidence="5 12" id="KW-0138">CF(0)</keyword>
<dbReference type="AlphaFoldDB" id="A0A0B4N508"/>
<name>A0A0B4N508_9INSE</name>
<keyword evidence="10 12" id="KW-0496">Mitochondrion</keyword>
<evidence type="ECO:0000256" key="6">
    <source>
        <dbReference type="ARBA" id="ARBA00022692"/>
    </source>
</evidence>
<evidence type="ECO:0000256" key="9">
    <source>
        <dbReference type="ARBA" id="ARBA00023065"/>
    </source>
</evidence>
<evidence type="ECO:0000256" key="8">
    <source>
        <dbReference type="ARBA" id="ARBA00022989"/>
    </source>
</evidence>
<keyword evidence="9 12" id="KW-0406">Ion transport</keyword>
<protein>
    <recommendedName>
        <fullName evidence="12">ATP synthase complex subunit 8</fullName>
    </recommendedName>
</protein>
<comment type="subunit">
    <text evidence="3">F-type ATPases have 2 components, CF(1) - the catalytic core - and CF(0) - the membrane proton channel.</text>
</comment>
<comment type="subcellular location">
    <subcellularLocation>
        <location evidence="1 12">Mitochondrion membrane</location>
        <topology evidence="1 12">Single-pass membrane protein</topology>
    </subcellularLocation>
</comment>
<evidence type="ECO:0000256" key="4">
    <source>
        <dbReference type="ARBA" id="ARBA00022448"/>
    </source>
</evidence>
<evidence type="ECO:0000256" key="12">
    <source>
        <dbReference type="RuleBase" id="RU003661"/>
    </source>
</evidence>
<evidence type="ECO:0000256" key="13">
    <source>
        <dbReference type="SAM" id="Phobius"/>
    </source>
</evidence>
<evidence type="ECO:0000256" key="1">
    <source>
        <dbReference type="ARBA" id="ARBA00004304"/>
    </source>
</evidence>
<dbReference type="GO" id="GO:0015078">
    <property type="term" value="F:proton transmembrane transporter activity"/>
    <property type="evidence" value="ECO:0007669"/>
    <property type="project" value="InterPro"/>
</dbReference>
<keyword evidence="4 12" id="KW-0813">Transport</keyword>
<evidence type="ECO:0000256" key="5">
    <source>
        <dbReference type="ARBA" id="ARBA00022547"/>
    </source>
</evidence>
<gene>
    <name evidence="14" type="primary">ATP8</name>
</gene>
<evidence type="ECO:0000256" key="10">
    <source>
        <dbReference type="ARBA" id="ARBA00023128"/>
    </source>
</evidence>
<organism evidence="14">
    <name type="scientific">Allopsontus sp. 2 JZ-2014</name>
    <dbReference type="NCBI Taxonomy" id="1529457"/>
    <lineage>
        <taxon>Eukaryota</taxon>
        <taxon>Metazoa</taxon>
        <taxon>Ecdysozoa</taxon>
        <taxon>Arthropoda</taxon>
        <taxon>Hexapoda</taxon>
        <taxon>Insecta</taxon>
        <taxon>Monocondylia</taxon>
        <taxon>Archaeognatha</taxon>
        <taxon>Machilidae</taxon>
        <taxon>Allopsontus</taxon>
    </lineage>
</organism>
<reference evidence="14" key="1">
    <citation type="submission" date="2014-04" db="EMBL/GenBank/DDBJ databases">
        <title>The complete mitochondrial genomes of three bristletails (Insecta: Archaeognatha): the paraphyly of Machilidae and insights into Archaeognathan phylogeny.</title>
        <authorList>
            <person name="He K."/>
            <person name="Ma Y."/>
            <person name="Zhang J."/>
        </authorList>
    </citation>
    <scope>NUCLEOTIDE SEQUENCE</scope>
</reference>
<keyword evidence="11 13" id="KW-0472">Membrane</keyword>
<geneLocation type="mitochondrion" evidence="14"/>
<sequence>MPQMSPLMWLILFIFFSISYIMFMMFNFSNSSLNKIFNTHTNNIIKNPMNWKW</sequence>
<keyword evidence="8 13" id="KW-1133">Transmembrane helix</keyword>
<accession>A0A0B4N508</accession>
<dbReference type="EMBL" id="KJ754501">
    <property type="protein sequence ID" value="AII41660.1"/>
    <property type="molecule type" value="Genomic_DNA"/>
</dbReference>